<keyword evidence="5" id="KW-0378">Hydrolase</keyword>
<dbReference type="Gene3D" id="1.10.1380.10">
    <property type="entry name" value="Neutral endopeptidase , domain2"/>
    <property type="match status" value="1"/>
</dbReference>
<dbReference type="PANTHER" id="PTHR11733">
    <property type="entry name" value="ZINC METALLOPROTEASE FAMILY M13 NEPRILYSIN-RELATED"/>
    <property type="match status" value="1"/>
</dbReference>
<dbReference type="AlphaFoldDB" id="A0A844XRQ8"/>
<evidence type="ECO:0000256" key="3">
    <source>
        <dbReference type="ARBA" id="ARBA00022670"/>
    </source>
</evidence>
<comment type="caution">
    <text evidence="11">The sequence shown here is derived from an EMBL/GenBank/DDBJ whole genome shotgun (WGS) entry which is preliminary data.</text>
</comment>
<sequence length="713" mass="78195">MTKTFFAAGVSALVLSLSMPAVAQDTAAAPAAEETPLPTMEFGEWGFDPASLSQDIDPGDDFFAYANQKWLDANPLPAEFSRFGAFNLLREKSTADVKTLVDRLTAKDPAALTSDEKRIVDAYEAYLDTAAIEAAGLAPAQPYLEAIKGAETLASLAEVWGTPGYSSPLFAYVEVDAKEPTRYSVHAGSGGLGLPDRDYYLDESEKGKDIQAKYRDYLAFLLGEAGYADAAGMAQKVYDFEDSLARKVAWDRATRRNDDLTYNALTPAELNEKAGGFPLAAMLAASGFEDVDRFIVTDLSPSKERAEELGLDAETLAKIGGGMPAAMELILETPMEVLQAWTAKGFLSSNAAVLPKRFDDAQFAFYGTTLNGTPEQRPRWKRAIGETEGLLGELLGKSYVADYFPPENKAAMDDLVANLRKAMALSIEQNDWMGEATKKQAVAKLDAFDPKIGYRDNLETYEGLGIVPGAPIANRMAAAEWGWEDMMSKLGGPIDRTEWYMLPQTVNAYYNPTKNEIVFPAAILQQPFFGISADPAVNYGGIGGVIGHEMGHGFDDQGSKSDGTGMLRNWWTDADREAFDQMGNALVEQYNAYCPLDDGETCVNGRLTLGENIGDLGGLSLAYRAYKLSLNGKEDEVIDGLTGDQRFFLAWAQVWRSQQREESARQRLTTDPHSPEEFRVNGIVRNMDAWYEAFGVTPEDELYLPPEERITIW</sequence>
<dbReference type="Proteomes" id="UP000448199">
    <property type="component" value="Unassembled WGS sequence"/>
</dbReference>
<dbReference type="CDD" id="cd08662">
    <property type="entry name" value="M13"/>
    <property type="match status" value="1"/>
</dbReference>
<evidence type="ECO:0000256" key="4">
    <source>
        <dbReference type="ARBA" id="ARBA00022723"/>
    </source>
</evidence>
<comment type="cofactor">
    <cofactor evidence="1">
        <name>Zn(2+)</name>
        <dbReference type="ChEBI" id="CHEBI:29105"/>
    </cofactor>
</comment>
<dbReference type="InterPro" id="IPR024079">
    <property type="entry name" value="MetalloPept_cat_dom_sf"/>
</dbReference>
<dbReference type="Pfam" id="PF05649">
    <property type="entry name" value="Peptidase_M13_N"/>
    <property type="match status" value="1"/>
</dbReference>
<dbReference type="InterPro" id="IPR008753">
    <property type="entry name" value="Peptidase_M13_N"/>
</dbReference>
<evidence type="ECO:0000256" key="5">
    <source>
        <dbReference type="ARBA" id="ARBA00022801"/>
    </source>
</evidence>
<dbReference type="InterPro" id="IPR018497">
    <property type="entry name" value="Peptidase_M13_C"/>
</dbReference>
<name>A0A844XRQ8_9SPHN</name>
<protein>
    <submittedName>
        <fullName evidence="11">M13 family peptidase</fullName>
    </submittedName>
</protein>
<keyword evidence="3" id="KW-0645">Protease</keyword>
<evidence type="ECO:0000259" key="10">
    <source>
        <dbReference type="Pfam" id="PF05649"/>
    </source>
</evidence>
<dbReference type="PANTHER" id="PTHR11733:SF167">
    <property type="entry name" value="FI17812P1-RELATED"/>
    <property type="match status" value="1"/>
</dbReference>
<evidence type="ECO:0000256" key="2">
    <source>
        <dbReference type="ARBA" id="ARBA00007357"/>
    </source>
</evidence>
<dbReference type="OrthoDB" id="9775677at2"/>
<evidence type="ECO:0000256" key="6">
    <source>
        <dbReference type="ARBA" id="ARBA00022833"/>
    </source>
</evidence>
<dbReference type="InterPro" id="IPR000718">
    <property type="entry name" value="Peptidase_M13"/>
</dbReference>
<keyword evidence="12" id="KW-1185">Reference proteome</keyword>
<feature type="signal peptide" evidence="8">
    <location>
        <begin position="1"/>
        <end position="23"/>
    </location>
</feature>
<dbReference type="EMBL" id="WTYC01000005">
    <property type="protein sequence ID" value="MXO48815.1"/>
    <property type="molecule type" value="Genomic_DNA"/>
</dbReference>
<feature type="domain" description="Peptidase M13 C-terminal" evidence="9">
    <location>
        <begin position="507"/>
        <end position="710"/>
    </location>
</feature>
<reference evidence="11 12" key="1">
    <citation type="submission" date="2019-12" db="EMBL/GenBank/DDBJ databases">
        <title>Genomic-based taxomic classification of the family Erythrobacteraceae.</title>
        <authorList>
            <person name="Xu L."/>
        </authorList>
    </citation>
    <scope>NUCLEOTIDE SEQUENCE [LARGE SCALE GENOMIC DNA]</scope>
    <source>
        <strain evidence="11 12">DSM 17792</strain>
    </source>
</reference>
<feature type="chain" id="PRO_5032899599" evidence="8">
    <location>
        <begin position="24"/>
        <end position="713"/>
    </location>
</feature>
<dbReference type="GO" id="GO:0005886">
    <property type="term" value="C:plasma membrane"/>
    <property type="evidence" value="ECO:0007669"/>
    <property type="project" value="TreeGrafter"/>
</dbReference>
<proteinExistence type="inferred from homology"/>
<keyword evidence="8" id="KW-0732">Signal</keyword>
<evidence type="ECO:0000259" key="9">
    <source>
        <dbReference type="Pfam" id="PF01431"/>
    </source>
</evidence>
<dbReference type="SUPFAM" id="SSF55486">
    <property type="entry name" value="Metalloproteases ('zincins'), catalytic domain"/>
    <property type="match status" value="1"/>
</dbReference>
<evidence type="ECO:0000313" key="11">
    <source>
        <dbReference type="EMBL" id="MXO48815.1"/>
    </source>
</evidence>
<accession>A0A844XRQ8</accession>
<keyword evidence="6" id="KW-0862">Zinc</keyword>
<dbReference type="GO" id="GO:0016485">
    <property type="term" value="P:protein processing"/>
    <property type="evidence" value="ECO:0007669"/>
    <property type="project" value="TreeGrafter"/>
</dbReference>
<dbReference type="PRINTS" id="PR00786">
    <property type="entry name" value="NEPRILYSIN"/>
</dbReference>
<gene>
    <name evidence="11" type="ORF">GRI69_11160</name>
</gene>
<evidence type="ECO:0000256" key="7">
    <source>
        <dbReference type="ARBA" id="ARBA00023049"/>
    </source>
</evidence>
<feature type="domain" description="Peptidase M13 N-terminal" evidence="10">
    <location>
        <begin position="58"/>
        <end position="454"/>
    </location>
</feature>
<evidence type="ECO:0000313" key="12">
    <source>
        <dbReference type="Proteomes" id="UP000448199"/>
    </source>
</evidence>
<dbReference type="RefSeq" id="WP_160728357.1">
    <property type="nucleotide sequence ID" value="NZ_WTYC01000005.1"/>
</dbReference>
<keyword evidence="7" id="KW-0482">Metalloprotease</keyword>
<organism evidence="11 12">
    <name type="scientific">Qipengyuania vulgaris</name>
    <dbReference type="NCBI Taxonomy" id="291985"/>
    <lineage>
        <taxon>Bacteria</taxon>
        <taxon>Pseudomonadati</taxon>
        <taxon>Pseudomonadota</taxon>
        <taxon>Alphaproteobacteria</taxon>
        <taxon>Sphingomonadales</taxon>
        <taxon>Erythrobacteraceae</taxon>
        <taxon>Qipengyuania</taxon>
    </lineage>
</organism>
<dbReference type="Pfam" id="PF01431">
    <property type="entry name" value="Peptidase_M13"/>
    <property type="match status" value="1"/>
</dbReference>
<dbReference type="PROSITE" id="PS51885">
    <property type="entry name" value="NEPRILYSIN"/>
    <property type="match status" value="1"/>
</dbReference>
<keyword evidence="4" id="KW-0479">Metal-binding</keyword>
<dbReference type="InterPro" id="IPR042089">
    <property type="entry name" value="Peptidase_M13_dom_2"/>
</dbReference>
<dbReference type="GO" id="GO:0046872">
    <property type="term" value="F:metal ion binding"/>
    <property type="evidence" value="ECO:0007669"/>
    <property type="project" value="UniProtKB-KW"/>
</dbReference>
<evidence type="ECO:0000256" key="1">
    <source>
        <dbReference type="ARBA" id="ARBA00001947"/>
    </source>
</evidence>
<comment type="similarity">
    <text evidence="2">Belongs to the peptidase M13 family.</text>
</comment>
<evidence type="ECO:0000256" key="8">
    <source>
        <dbReference type="SAM" id="SignalP"/>
    </source>
</evidence>
<dbReference type="Gene3D" id="3.40.390.10">
    <property type="entry name" value="Collagenase (Catalytic Domain)"/>
    <property type="match status" value="1"/>
</dbReference>
<dbReference type="GO" id="GO:0004222">
    <property type="term" value="F:metalloendopeptidase activity"/>
    <property type="evidence" value="ECO:0007669"/>
    <property type="project" value="InterPro"/>
</dbReference>